<dbReference type="InterPro" id="IPR011006">
    <property type="entry name" value="CheY-like_superfamily"/>
</dbReference>
<keyword evidence="6" id="KW-1133">Transmembrane helix</keyword>
<feature type="compositionally biased region" description="Low complexity" evidence="5">
    <location>
        <begin position="764"/>
        <end position="777"/>
    </location>
</feature>
<dbReference type="SMART" id="SM00387">
    <property type="entry name" value="HATPase_c"/>
    <property type="match status" value="1"/>
</dbReference>
<dbReference type="Pfam" id="PF00512">
    <property type="entry name" value="HisKA"/>
    <property type="match status" value="1"/>
</dbReference>
<dbReference type="SUPFAM" id="SSF55874">
    <property type="entry name" value="ATPase domain of HSP90 chaperone/DNA topoisomerase II/histidine kinase"/>
    <property type="match status" value="1"/>
</dbReference>
<dbReference type="InterPro" id="IPR005467">
    <property type="entry name" value="His_kinase_dom"/>
</dbReference>
<feature type="transmembrane region" description="Helical" evidence="6">
    <location>
        <begin position="310"/>
        <end position="331"/>
    </location>
</feature>
<evidence type="ECO:0000256" key="6">
    <source>
        <dbReference type="SAM" id="Phobius"/>
    </source>
</evidence>
<gene>
    <name evidence="9" type="ORF">ILEXP_LOCUS13015</name>
</gene>
<dbReference type="Gene3D" id="3.40.50.2300">
    <property type="match status" value="1"/>
</dbReference>
<evidence type="ECO:0000256" key="4">
    <source>
        <dbReference type="PROSITE-ProRule" id="PRU00169"/>
    </source>
</evidence>
<proteinExistence type="predicted"/>
<dbReference type="InterPro" id="IPR004358">
    <property type="entry name" value="Sig_transdc_His_kin-like_C"/>
</dbReference>
<evidence type="ECO:0000313" key="9">
    <source>
        <dbReference type="EMBL" id="CAK9145213.1"/>
    </source>
</evidence>
<dbReference type="InterPro" id="IPR003594">
    <property type="entry name" value="HATPase_dom"/>
</dbReference>
<dbReference type="PRINTS" id="PR00344">
    <property type="entry name" value="BCTRLSENSOR"/>
</dbReference>
<dbReference type="InterPro" id="IPR003661">
    <property type="entry name" value="HisK_dim/P_dom"/>
</dbReference>
<feature type="region of interest" description="Disordered" evidence="5">
    <location>
        <begin position="680"/>
        <end position="706"/>
    </location>
</feature>
<accession>A0ABC8RRC4</accession>
<feature type="domain" description="Histidine kinase" evidence="7">
    <location>
        <begin position="405"/>
        <end position="671"/>
    </location>
</feature>
<evidence type="ECO:0000259" key="8">
    <source>
        <dbReference type="PROSITE" id="PS50110"/>
    </source>
</evidence>
<dbReference type="SMART" id="SM00448">
    <property type="entry name" value="REC"/>
    <property type="match status" value="1"/>
</dbReference>
<dbReference type="CDD" id="cd00082">
    <property type="entry name" value="HisKA"/>
    <property type="match status" value="1"/>
</dbReference>
<evidence type="ECO:0000259" key="7">
    <source>
        <dbReference type="PROSITE" id="PS50109"/>
    </source>
</evidence>
<dbReference type="InterPro" id="IPR001789">
    <property type="entry name" value="Sig_transdc_resp-reg_receiver"/>
</dbReference>
<feature type="compositionally biased region" description="Polar residues" evidence="5">
    <location>
        <begin position="693"/>
        <end position="706"/>
    </location>
</feature>
<dbReference type="Pfam" id="PF00072">
    <property type="entry name" value="Response_reg"/>
    <property type="match status" value="1"/>
</dbReference>
<feature type="transmembrane region" description="Helical" evidence="6">
    <location>
        <begin position="343"/>
        <end position="367"/>
    </location>
</feature>
<dbReference type="PROSITE" id="PS50109">
    <property type="entry name" value="HIS_KIN"/>
    <property type="match status" value="1"/>
</dbReference>
<evidence type="ECO:0000256" key="2">
    <source>
        <dbReference type="ARBA" id="ARBA00012438"/>
    </source>
</evidence>
<evidence type="ECO:0000256" key="5">
    <source>
        <dbReference type="SAM" id="MobiDB-lite"/>
    </source>
</evidence>
<dbReference type="GO" id="GO:0004673">
    <property type="term" value="F:protein histidine kinase activity"/>
    <property type="evidence" value="ECO:0007669"/>
    <property type="project" value="UniProtKB-EC"/>
</dbReference>
<sequence>MKLSSLIVLRPVCFFIVLAFVVLLLPGLLIPFWITKVKRVEDEVKLISQNLHQNLQSEIENMATLLTSMNSSATNLRRVLSSSLDETELAFSQIETKVAPSLFQSLSTIPHLSQISYIGLDGLFFSYYTEGAQPFAVYSNSSFSTNPNATTNYAWYTQPVNRDTGKLYGGAVKSLPSVTFNASWFREALNSTSGYASLGTVWNNAQDLLFLNTVGMDGRGAISLGFTVKPLVEIFSGINYNGGSFYLATKDGKVLNEGIPNTRMILADNSVSFQLLKSSGDQIGQIGNVTCESNDGSSRASILNIWETKYIIYCSTLDIVGVQSVYALALPHKGLESLIHKNIQIAFVLLVLMICSMVLYIFIFVFLTVRAARREMYLCAALIKQMEATQQAERKSMNKILAFASASHDVRASLAGITGLIEICRDEVAHESELETNLIQMEACTKDLLGILNSILDTSKIEAGKMLLEEEEFDLARLLEDVVDLYYPVGLKKGVDVVLDPYDGSITKFCHLKGDRGKLKQILSNLLSNAVKFTSEGHVSVRAWAKKPSFENSLLASNRNNSLTCMSCLFSKNDKAYNGLEAMNTAQQDPNCMEFVFEVNDTGKGIPKEKRKSVFENYVQVTETALGQEGTGLGLGIVQSLVRLMGGEIGIVDKEDGEKGTCFRFNTFLTVCEAEVSGNAREDDTESHGGYISSDSYQHSGPTTRIHSPKLEGSHIILFIQSNERAKILHKYMENLGIKVSVVNQYEQLPRILKRTKQRMILSRYSSSGRSDMNSRSDCLSRPASRNSSTRSKEVPLSAMDGTDHTLSLQTRTQLRGTSNFILIVIDTSAGPFRELSMAVAEFRRDLCSTCNRVVWIAKAGARSINAQGLDEDKLPPTDLIISKPFHGSRLYQVIGLLPEFGGRMPATPPKIKGENTHMTPRLRRSPAENLSTHQGEIQELGGTSTNKPLSGKRVLVAEDSLMLRKVAMSRLSQLGASVILCENGEEALQLVCQGLSDQRRRGASHILPFDYILMDCQMNLMDGFEATRHIREEEEYYGVHIPIIALSAHSSTGEEASMMIQAGMDYCLSKPLNEEQLMEAITYIHSR</sequence>
<dbReference type="PROSITE" id="PS50110">
    <property type="entry name" value="RESPONSE_REGULATORY"/>
    <property type="match status" value="1"/>
</dbReference>
<dbReference type="PANTHER" id="PTHR43719">
    <property type="entry name" value="TWO-COMPONENT HISTIDINE KINASE"/>
    <property type="match status" value="1"/>
</dbReference>
<comment type="caution">
    <text evidence="9">The sequence shown here is derived from an EMBL/GenBank/DDBJ whole genome shotgun (WGS) entry which is preliminary data.</text>
</comment>
<dbReference type="Pfam" id="PF02518">
    <property type="entry name" value="HATPase_c"/>
    <property type="match status" value="1"/>
</dbReference>
<dbReference type="SUPFAM" id="SSF52172">
    <property type="entry name" value="CheY-like"/>
    <property type="match status" value="1"/>
</dbReference>
<organism evidence="9 10">
    <name type="scientific">Ilex paraguariensis</name>
    <name type="common">yerba mate</name>
    <dbReference type="NCBI Taxonomy" id="185542"/>
    <lineage>
        <taxon>Eukaryota</taxon>
        <taxon>Viridiplantae</taxon>
        <taxon>Streptophyta</taxon>
        <taxon>Embryophyta</taxon>
        <taxon>Tracheophyta</taxon>
        <taxon>Spermatophyta</taxon>
        <taxon>Magnoliopsida</taxon>
        <taxon>eudicotyledons</taxon>
        <taxon>Gunneridae</taxon>
        <taxon>Pentapetalae</taxon>
        <taxon>asterids</taxon>
        <taxon>campanulids</taxon>
        <taxon>Aquifoliales</taxon>
        <taxon>Aquifoliaceae</taxon>
        <taxon>Ilex</taxon>
    </lineage>
</organism>
<keyword evidence="10" id="KW-1185">Reference proteome</keyword>
<reference evidence="9 10" key="1">
    <citation type="submission" date="2024-02" db="EMBL/GenBank/DDBJ databases">
        <authorList>
            <person name="Vignale AGUSTIN F."/>
            <person name="Sosa J E."/>
            <person name="Modenutti C."/>
        </authorList>
    </citation>
    <scope>NUCLEOTIDE SEQUENCE [LARGE SCALE GENOMIC DNA]</scope>
</reference>
<feature type="region of interest" description="Disordered" evidence="5">
    <location>
        <begin position="764"/>
        <end position="803"/>
    </location>
</feature>
<feature type="domain" description="Response regulatory" evidence="8">
    <location>
        <begin position="954"/>
        <end position="1086"/>
    </location>
</feature>
<comment type="catalytic activity">
    <reaction evidence="1">
        <text>ATP + protein L-histidine = ADP + protein N-phospho-L-histidine.</text>
        <dbReference type="EC" id="2.7.13.3"/>
    </reaction>
</comment>
<dbReference type="SUPFAM" id="SSF47384">
    <property type="entry name" value="Homodimeric domain of signal transducing histidine kinase"/>
    <property type="match status" value="1"/>
</dbReference>
<evidence type="ECO:0000313" key="10">
    <source>
        <dbReference type="Proteomes" id="UP001642360"/>
    </source>
</evidence>
<evidence type="ECO:0000256" key="3">
    <source>
        <dbReference type="ARBA" id="ARBA00022553"/>
    </source>
</evidence>
<dbReference type="InterPro" id="IPR036890">
    <property type="entry name" value="HATPase_C_sf"/>
</dbReference>
<dbReference type="Gene3D" id="3.30.565.10">
    <property type="entry name" value="Histidine kinase-like ATPase, C-terminal domain"/>
    <property type="match status" value="1"/>
</dbReference>
<dbReference type="Proteomes" id="UP001642360">
    <property type="component" value="Unassembled WGS sequence"/>
</dbReference>
<dbReference type="EMBL" id="CAUOFW020001469">
    <property type="protein sequence ID" value="CAK9145213.1"/>
    <property type="molecule type" value="Genomic_DNA"/>
</dbReference>
<name>A0ABC8RRC4_9AQUA</name>
<dbReference type="Gene3D" id="1.10.287.130">
    <property type="match status" value="1"/>
</dbReference>
<protein>
    <recommendedName>
        <fullName evidence="2">histidine kinase</fullName>
        <ecNumber evidence="2">2.7.13.3</ecNumber>
    </recommendedName>
</protein>
<dbReference type="CDD" id="cd17546">
    <property type="entry name" value="REC_hyHK_CKI1_RcsC-like"/>
    <property type="match status" value="1"/>
</dbReference>
<dbReference type="InterPro" id="IPR036097">
    <property type="entry name" value="HisK_dim/P_sf"/>
</dbReference>
<dbReference type="GO" id="GO:0007165">
    <property type="term" value="P:signal transduction"/>
    <property type="evidence" value="ECO:0007669"/>
    <property type="project" value="UniProtKB-ARBA"/>
</dbReference>
<dbReference type="EC" id="2.7.13.3" evidence="2"/>
<evidence type="ECO:0000256" key="1">
    <source>
        <dbReference type="ARBA" id="ARBA00000085"/>
    </source>
</evidence>
<keyword evidence="6" id="KW-0812">Transmembrane</keyword>
<dbReference type="PANTHER" id="PTHR43719:SF75">
    <property type="entry name" value="HISTIDINE KINASE CKI1"/>
    <property type="match status" value="1"/>
</dbReference>
<dbReference type="AlphaFoldDB" id="A0ABC8RRC4"/>
<keyword evidence="6" id="KW-0472">Membrane</keyword>
<feature type="modified residue" description="4-aspartylphosphate" evidence="4">
    <location>
        <position position="1016"/>
    </location>
</feature>
<feature type="transmembrane region" description="Helical" evidence="6">
    <location>
        <begin position="12"/>
        <end position="34"/>
    </location>
</feature>
<dbReference type="InterPro" id="IPR050956">
    <property type="entry name" value="2C_system_His_kinase"/>
</dbReference>
<keyword evidence="3 4" id="KW-0597">Phosphoprotein</keyword>
<dbReference type="SMART" id="SM00388">
    <property type="entry name" value="HisKA"/>
    <property type="match status" value="1"/>
</dbReference>